<evidence type="ECO:0000313" key="10">
    <source>
        <dbReference type="Proteomes" id="UP000186601"/>
    </source>
</evidence>
<evidence type="ECO:0000256" key="5">
    <source>
        <dbReference type="ARBA" id="ARBA00038264"/>
    </source>
</evidence>
<dbReference type="SUPFAM" id="SSF47072">
    <property type="entry name" value="Cysteine alpha-hairpin motif"/>
    <property type="match status" value="1"/>
</dbReference>
<comment type="function">
    <text evidence="1">Required for the assembly of cytochrome c oxidase.</text>
</comment>
<dbReference type="InterPro" id="IPR010625">
    <property type="entry name" value="CHCH"/>
</dbReference>
<dbReference type="PANTHER" id="PTHR46811">
    <property type="entry name" value="COILED-COIL-HELIX-COILED-COIL-HELIX DOMAIN-CONTAINING PROTEIN 7"/>
    <property type="match status" value="1"/>
</dbReference>
<evidence type="ECO:0000313" key="9">
    <source>
        <dbReference type="EMBL" id="PSR72799.1"/>
    </source>
</evidence>
<keyword evidence="3" id="KW-0496">Mitochondrion</keyword>
<comment type="subcellular location">
    <subcellularLocation>
        <location evidence="2">Mitochondrion intermembrane space</location>
    </subcellularLocation>
</comment>
<dbReference type="Proteomes" id="UP000186601">
    <property type="component" value="Unassembled WGS sequence"/>
</dbReference>
<feature type="compositionally biased region" description="Polar residues" evidence="7">
    <location>
        <begin position="7"/>
        <end position="22"/>
    </location>
</feature>
<comment type="similarity">
    <text evidence="5">Belongs to the COX23 family.</text>
</comment>
<dbReference type="EMBL" id="MLYV02001134">
    <property type="protein sequence ID" value="PSR72799.1"/>
    <property type="molecule type" value="Genomic_DNA"/>
</dbReference>
<dbReference type="InterPro" id="IPR051040">
    <property type="entry name" value="COX23"/>
</dbReference>
<sequence>MAGGAPQDTQPTLPDPNQNAQPKSYIEKFRDRPRTKFVDPCEDAAKASLTCMDHHSYDRDKCSDFFQVYRDCKKQWMEERKADRRAGRPVK</sequence>
<dbReference type="GO" id="GO:0005758">
    <property type="term" value="C:mitochondrial intermembrane space"/>
    <property type="evidence" value="ECO:0007669"/>
    <property type="project" value="UniProtKB-SubCell"/>
</dbReference>
<dbReference type="PANTHER" id="PTHR46811:SF1">
    <property type="entry name" value="COILED-COIL-HELIX-COILED-COIL-HELIX DOMAIN-CONTAINING PROTEIN 7"/>
    <property type="match status" value="1"/>
</dbReference>
<gene>
    <name evidence="9" type="ORF">PHLCEN_2v11296</name>
</gene>
<dbReference type="InterPro" id="IPR009069">
    <property type="entry name" value="Cys_alpha_HP_mot_SF"/>
</dbReference>
<evidence type="ECO:0000259" key="8">
    <source>
        <dbReference type="Pfam" id="PF06747"/>
    </source>
</evidence>
<feature type="region of interest" description="Disordered" evidence="7">
    <location>
        <begin position="1"/>
        <end position="31"/>
    </location>
</feature>
<dbReference type="STRING" id="98765.A0A2R6NK98"/>
<dbReference type="GO" id="GO:0033108">
    <property type="term" value="P:mitochondrial respiratory chain complex assembly"/>
    <property type="evidence" value="ECO:0007669"/>
    <property type="project" value="TreeGrafter"/>
</dbReference>
<protein>
    <recommendedName>
        <fullName evidence="6">Cytochrome c oxidase-assembly factor COX23, mitochondrial</fullName>
    </recommendedName>
</protein>
<organism evidence="9 10">
    <name type="scientific">Hermanssonia centrifuga</name>
    <dbReference type="NCBI Taxonomy" id="98765"/>
    <lineage>
        <taxon>Eukaryota</taxon>
        <taxon>Fungi</taxon>
        <taxon>Dikarya</taxon>
        <taxon>Basidiomycota</taxon>
        <taxon>Agaricomycotina</taxon>
        <taxon>Agaricomycetes</taxon>
        <taxon>Polyporales</taxon>
        <taxon>Meruliaceae</taxon>
        <taxon>Hermanssonia</taxon>
    </lineage>
</organism>
<comment type="caution">
    <text evidence="9">The sequence shown here is derived from an EMBL/GenBank/DDBJ whole genome shotgun (WGS) entry which is preliminary data.</text>
</comment>
<feature type="domain" description="CHCH" evidence="8">
    <location>
        <begin position="41"/>
        <end position="75"/>
    </location>
</feature>
<dbReference type="PROSITE" id="PS51808">
    <property type="entry name" value="CHCH"/>
    <property type="match status" value="1"/>
</dbReference>
<name>A0A2R6NK98_9APHY</name>
<dbReference type="Pfam" id="PF06747">
    <property type="entry name" value="CHCH"/>
    <property type="match status" value="1"/>
</dbReference>
<keyword evidence="4" id="KW-1015">Disulfide bond</keyword>
<evidence type="ECO:0000256" key="4">
    <source>
        <dbReference type="ARBA" id="ARBA00023157"/>
    </source>
</evidence>
<dbReference type="Gene3D" id="1.10.287.1130">
    <property type="entry name" value="CytochromE C oxidase copper chaperone"/>
    <property type="match status" value="1"/>
</dbReference>
<dbReference type="OrthoDB" id="9971592at2759"/>
<dbReference type="AlphaFoldDB" id="A0A2R6NK98"/>
<evidence type="ECO:0000256" key="3">
    <source>
        <dbReference type="ARBA" id="ARBA00023128"/>
    </source>
</evidence>
<evidence type="ECO:0000256" key="1">
    <source>
        <dbReference type="ARBA" id="ARBA00003875"/>
    </source>
</evidence>
<proteinExistence type="inferred from homology"/>
<evidence type="ECO:0000256" key="7">
    <source>
        <dbReference type="SAM" id="MobiDB-lite"/>
    </source>
</evidence>
<evidence type="ECO:0000256" key="6">
    <source>
        <dbReference type="ARBA" id="ARBA00041104"/>
    </source>
</evidence>
<reference evidence="9 10" key="1">
    <citation type="submission" date="2018-02" db="EMBL/GenBank/DDBJ databases">
        <title>Genome sequence of the basidiomycete white-rot fungus Phlebia centrifuga.</title>
        <authorList>
            <person name="Granchi Z."/>
            <person name="Peng M."/>
            <person name="de Vries R.P."/>
            <person name="Hilden K."/>
            <person name="Makela M.R."/>
            <person name="Grigoriev I."/>
            <person name="Riley R."/>
        </authorList>
    </citation>
    <scope>NUCLEOTIDE SEQUENCE [LARGE SCALE GENOMIC DNA]</scope>
    <source>
        <strain evidence="9 10">FBCC195</strain>
    </source>
</reference>
<keyword evidence="10" id="KW-1185">Reference proteome</keyword>
<evidence type="ECO:0000256" key="2">
    <source>
        <dbReference type="ARBA" id="ARBA00004569"/>
    </source>
</evidence>
<accession>A0A2R6NK98</accession>